<gene>
    <name evidence="10" type="ORF">F2P47_11330</name>
</gene>
<evidence type="ECO:0000256" key="2">
    <source>
        <dbReference type="ARBA" id="ARBA00012925"/>
    </source>
</evidence>
<feature type="binding site" evidence="9">
    <location>
        <position position="45"/>
    </location>
    <ligand>
        <name>Zn(2+)</name>
        <dbReference type="ChEBI" id="CHEBI:29105"/>
    </ligand>
</feature>
<dbReference type="RefSeq" id="WP_152216472.1">
    <property type="nucleotide sequence ID" value="NZ_JBAQYD010000276.1"/>
</dbReference>
<keyword evidence="11" id="KW-1185">Reference proteome</keyword>
<dbReference type="InterPro" id="IPR036874">
    <property type="entry name" value="Carbonic_anhydrase_sf"/>
</dbReference>
<keyword evidence="4 9" id="KW-0479">Metal-binding</keyword>
<dbReference type="SMART" id="SM00947">
    <property type="entry name" value="Pro_CA"/>
    <property type="match status" value="1"/>
</dbReference>
<proteinExistence type="inferred from homology"/>
<evidence type="ECO:0000256" key="5">
    <source>
        <dbReference type="ARBA" id="ARBA00022833"/>
    </source>
</evidence>
<feature type="binding site" evidence="9">
    <location>
        <position position="107"/>
    </location>
    <ligand>
        <name>Zn(2+)</name>
        <dbReference type="ChEBI" id="CHEBI:29105"/>
    </ligand>
</feature>
<evidence type="ECO:0000313" key="10">
    <source>
        <dbReference type="EMBL" id="KAB7739663.1"/>
    </source>
</evidence>
<dbReference type="CDD" id="cd00884">
    <property type="entry name" value="beta_CA_cladeB"/>
    <property type="match status" value="1"/>
</dbReference>
<evidence type="ECO:0000256" key="6">
    <source>
        <dbReference type="ARBA" id="ARBA00023239"/>
    </source>
</evidence>
<dbReference type="SUPFAM" id="SSF53056">
    <property type="entry name" value="beta-carbonic anhydrase, cab"/>
    <property type="match status" value="1"/>
</dbReference>
<dbReference type="Proteomes" id="UP000468901">
    <property type="component" value="Unassembled WGS sequence"/>
</dbReference>
<protein>
    <recommendedName>
        <fullName evidence="3">Carbonic anhydrase</fullName>
        <ecNumber evidence="2">4.2.1.1</ecNumber>
    </recommendedName>
    <alternativeName>
        <fullName evidence="7">Carbonate dehydratase</fullName>
    </alternativeName>
</protein>
<comment type="caution">
    <text evidence="10">The sequence shown here is derived from an EMBL/GenBank/DDBJ whole genome shotgun (WGS) entry which is preliminary data.</text>
</comment>
<evidence type="ECO:0000256" key="8">
    <source>
        <dbReference type="ARBA" id="ARBA00048348"/>
    </source>
</evidence>
<keyword evidence="6" id="KW-0456">Lyase</keyword>
<reference evidence="10 11" key="1">
    <citation type="submission" date="2019-09" db="EMBL/GenBank/DDBJ databases">
        <title>Parvibaculum sedimenti sp. nov., isolated from sediment.</title>
        <authorList>
            <person name="Wang Y."/>
        </authorList>
    </citation>
    <scope>NUCLEOTIDE SEQUENCE [LARGE SCALE GENOMIC DNA]</scope>
    <source>
        <strain evidence="10 11">HXT-9</strain>
    </source>
</reference>
<dbReference type="GO" id="GO:0008270">
    <property type="term" value="F:zinc ion binding"/>
    <property type="evidence" value="ECO:0007669"/>
    <property type="project" value="InterPro"/>
</dbReference>
<dbReference type="PANTHER" id="PTHR11002">
    <property type="entry name" value="CARBONIC ANHYDRASE"/>
    <property type="match status" value="1"/>
</dbReference>
<dbReference type="InterPro" id="IPR001765">
    <property type="entry name" value="Carbonic_anhydrase"/>
</dbReference>
<evidence type="ECO:0000256" key="4">
    <source>
        <dbReference type="ARBA" id="ARBA00022723"/>
    </source>
</evidence>
<evidence type="ECO:0000256" key="3">
    <source>
        <dbReference type="ARBA" id="ARBA00014628"/>
    </source>
</evidence>
<sequence>MSAIDSLIEGYRAFRTGTYRQNEERYRALASRMQKPKALIIACCDSRADPAMVFSADPGELFVVRNVANLVPPYEPDTHYHGTSAAIEFGVTGLGIADVIVMGHARCGGIEALYESDHGNPPKGEFVSGWMSLAQGVAEDVRKTHAHLDRDAMLRQMEQRAVLSSLEMLRTFPFIREREADGRVRLHGWFYGIGSGVLSVYDRTHDRFIDVPDKD</sequence>
<dbReference type="PANTHER" id="PTHR11002:SF76">
    <property type="entry name" value="CARBONIC ANHYDRASE"/>
    <property type="match status" value="1"/>
</dbReference>
<dbReference type="Pfam" id="PF00484">
    <property type="entry name" value="Pro_CA"/>
    <property type="match status" value="1"/>
</dbReference>
<evidence type="ECO:0000256" key="1">
    <source>
        <dbReference type="ARBA" id="ARBA00006217"/>
    </source>
</evidence>
<keyword evidence="5 9" id="KW-0862">Zinc</keyword>
<dbReference type="GO" id="GO:0004089">
    <property type="term" value="F:carbonate dehydratase activity"/>
    <property type="evidence" value="ECO:0007669"/>
    <property type="project" value="UniProtKB-EC"/>
</dbReference>
<dbReference type="FunFam" id="3.40.1050.10:FF:000003">
    <property type="entry name" value="Carbonic anhydrase"/>
    <property type="match status" value="1"/>
</dbReference>
<dbReference type="AlphaFoldDB" id="A0A6N6VLZ0"/>
<dbReference type="Gene3D" id="3.40.1050.10">
    <property type="entry name" value="Carbonic anhydrase"/>
    <property type="match status" value="1"/>
</dbReference>
<dbReference type="InterPro" id="IPR045066">
    <property type="entry name" value="Beta_CA_cladeB"/>
</dbReference>
<evidence type="ECO:0000256" key="9">
    <source>
        <dbReference type="PIRSR" id="PIRSR601765-1"/>
    </source>
</evidence>
<organism evidence="10 11">
    <name type="scientific">Parvibaculum sedimenti</name>
    <dbReference type="NCBI Taxonomy" id="2608632"/>
    <lineage>
        <taxon>Bacteria</taxon>
        <taxon>Pseudomonadati</taxon>
        <taxon>Pseudomonadota</taxon>
        <taxon>Alphaproteobacteria</taxon>
        <taxon>Hyphomicrobiales</taxon>
        <taxon>Parvibaculaceae</taxon>
        <taxon>Parvibaculum</taxon>
    </lineage>
</organism>
<name>A0A6N6VLZ0_9HYPH</name>
<evidence type="ECO:0000313" key="11">
    <source>
        <dbReference type="Proteomes" id="UP000468901"/>
    </source>
</evidence>
<feature type="binding site" evidence="9">
    <location>
        <position position="104"/>
    </location>
    <ligand>
        <name>Zn(2+)</name>
        <dbReference type="ChEBI" id="CHEBI:29105"/>
    </ligand>
</feature>
<dbReference type="EC" id="4.2.1.1" evidence="2"/>
<comment type="similarity">
    <text evidence="1">Belongs to the beta-class carbonic anhydrase family.</text>
</comment>
<feature type="binding site" evidence="9">
    <location>
        <position position="43"/>
    </location>
    <ligand>
        <name>Zn(2+)</name>
        <dbReference type="ChEBI" id="CHEBI:29105"/>
    </ligand>
</feature>
<comment type="cofactor">
    <cofactor evidence="9">
        <name>Zn(2+)</name>
        <dbReference type="ChEBI" id="CHEBI:29105"/>
    </cofactor>
    <text evidence="9">Binds 1 zinc ion per subunit.</text>
</comment>
<evidence type="ECO:0000256" key="7">
    <source>
        <dbReference type="ARBA" id="ARBA00031969"/>
    </source>
</evidence>
<comment type="catalytic activity">
    <reaction evidence="8">
        <text>hydrogencarbonate + H(+) = CO2 + H2O</text>
        <dbReference type="Rhea" id="RHEA:10748"/>
        <dbReference type="ChEBI" id="CHEBI:15377"/>
        <dbReference type="ChEBI" id="CHEBI:15378"/>
        <dbReference type="ChEBI" id="CHEBI:16526"/>
        <dbReference type="ChEBI" id="CHEBI:17544"/>
        <dbReference type="EC" id="4.2.1.1"/>
    </reaction>
</comment>
<dbReference type="EMBL" id="WESC01000009">
    <property type="protein sequence ID" value="KAB7739663.1"/>
    <property type="molecule type" value="Genomic_DNA"/>
</dbReference>
<accession>A0A6N6VLZ0</accession>